<protein>
    <submittedName>
        <fullName evidence="2">Pyridoxamine 5'-phosphate oxidase family protein</fullName>
    </submittedName>
</protein>
<proteinExistence type="predicted"/>
<dbReference type="RefSeq" id="WP_211141965.1">
    <property type="nucleotide sequence ID" value="NZ_JAEEGB010000006.1"/>
</dbReference>
<dbReference type="EMBL" id="JAEEGB010000006">
    <property type="protein sequence ID" value="MBI6872468.1"/>
    <property type="molecule type" value="Genomic_DNA"/>
</dbReference>
<evidence type="ECO:0000313" key="3">
    <source>
        <dbReference type="Proteomes" id="UP000622687"/>
    </source>
</evidence>
<dbReference type="AlphaFoldDB" id="A0A934HXA7"/>
<comment type="caution">
    <text evidence="2">The sequence shown here is derived from an EMBL/GenBank/DDBJ whole genome shotgun (WGS) entry which is preliminary data.</text>
</comment>
<dbReference type="SUPFAM" id="SSF50475">
    <property type="entry name" value="FMN-binding split barrel"/>
    <property type="match status" value="1"/>
</dbReference>
<feature type="domain" description="Pyridoxamine 5'-phosphate oxidase N-terminal" evidence="1">
    <location>
        <begin position="4"/>
        <end position="95"/>
    </location>
</feature>
<evidence type="ECO:0000313" key="2">
    <source>
        <dbReference type="EMBL" id="MBI6872468.1"/>
    </source>
</evidence>
<dbReference type="Gene3D" id="2.30.110.10">
    <property type="entry name" value="Electron Transport, Fmn-binding Protein, Chain A"/>
    <property type="match status" value="1"/>
</dbReference>
<dbReference type="Proteomes" id="UP000622687">
    <property type="component" value="Unassembled WGS sequence"/>
</dbReference>
<keyword evidence="3" id="KW-1185">Reference proteome</keyword>
<dbReference type="InterPro" id="IPR012349">
    <property type="entry name" value="Split_barrel_FMN-bd"/>
</dbReference>
<reference evidence="2" key="1">
    <citation type="submission" date="2020-12" db="EMBL/GenBank/DDBJ databases">
        <title>Clostridium thailandense sp. nov., a novel acetogenic bacterium isolated from peat land soil in Thailand.</title>
        <authorList>
            <person name="Chaikitkaew S."/>
            <person name="Birkeland N.K."/>
        </authorList>
    </citation>
    <scope>NUCLEOTIDE SEQUENCE</scope>
    <source>
        <strain evidence="2">DSM 17425</strain>
    </source>
</reference>
<gene>
    <name evidence="2" type="ORF">I6U51_07060</name>
</gene>
<evidence type="ECO:0000259" key="1">
    <source>
        <dbReference type="Pfam" id="PF01243"/>
    </source>
</evidence>
<sequence>MTIEQVKEILADGTAGYFATTNGEQLEVRGWQFQFAKGNRFYFGTANTKDVYKQMQANPQVAFACASNEYNVRISGKAIFVTDNEQKEEAFAKFSPVVQGMYKSASNPIFEIFYIESGEIKISKGFEPFEIIKF</sequence>
<dbReference type="InterPro" id="IPR011576">
    <property type="entry name" value="Pyridox_Oxase_N"/>
</dbReference>
<name>A0A934HXA7_9CLOT</name>
<organism evidence="2 3">
    <name type="scientific">Clostridium aciditolerans</name>
    <dbReference type="NCBI Taxonomy" id="339861"/>
    <lineage>
        <taxon>Bacteria</taxon>
        <taxon>Bacillati</taxon>
        <taxon>Bacillota</taxon>
        <taxon>Clostridia</taxon>
        <taxon>Eubacteriales</taxon>
        <taxon>Clostridiaceae</taxon>
        <taxon>Clostridium</taxon>
    </lineage>
</organism>
<dbReference type="Pfam" id="PF01243">
    <property type="entry name" value="PNPOx_N"/>
    <property type="match status" value="1"/>
</dbReference>
<accession>A0A934HXA7</accession>